<dbReference type="EMBL" id="FOAG01000005">
    <property type="protein sequence ID" value="SEL38921.1"/>
    <property type="molecule type" value="Genomic_DNA"/>
</dbReference>
<feature type="compositionally biased region" description="Low complexity" evidence="1">
    <location>
        <begin position="63"/>
        <end position="72"/>
    </location>
</feature>
<organism evidence="4 5">
    <name type="scientific">Roseovarius azorensis</name>
    <dbReference type="NCBI Taxonomy" id="1287727"/>
    <lineage>
        <taxon>Bacteria</taxon>
        <taxon>Pseudomonadati</taxon>
        <taxon>Pseudomonadota</taxon>
        <taxon>Alphaproteobacteria</taxon>
        <taxon>Rhodobacterales</taxon>
        <taxon>Roseobacteraceae</taxon>
        <taxon>Roseovarius</taxon>
    </lineage>
</organism>
<dbReference type="NCBIfam" id="TIGR02098">
    <property type="entry name" value="MJ0042_CXXC"/>
    <property type="match status" value="1"/>
</dbReference>
<proteinExistence type="predicted"/>
<gene>
    <name evidence="4" type="ORF">SAMN05443999_10584</name>
</gene>
<keyword evidence="2" id="KW-0472">Membrane</keyword>
<feature type="transmembrane region" description="Helical" evidence="2">
    <location>
        <begin position="243"/>
        <end position="262"/>
    </location>
</feature>
<keyword evidence="5" id="KW-1185">Reference proteome</keyword>
<dbReference type="RefSeq" id="WP_093035439.1">
    <property type="nucleotide sequence ID" value="NZ_FOAG01000005.1"/>
</dbReference>
<accession>A0A1H7PSR0</accession>
<feature type="compositionally biased region" description="Basic and acidic residues" evidence="1">
    <location>
        <begin position="150"/>
        <end position="166"/>
    </location>
</feature>
<evidence type="ECO:0000256" key="2">
    <source>
        <dbReference type="SAM" id="Phobius"/>
    </source>
</evidence>
<feature type="domain" description="Zinc finger/thioredoxin putative" evidence="3">
    <location>
        <begin position="1"/>
        <end position="36"/>
    </location>
</feature>
<evidence type="ECO:0000313" key="4">
    <source>
        <dbReference type="EMBL" id="SEL38921.1"/>
    </source>
</evidence>
<evidence type="ECO:0000259" key="3">
    <source>
        <dbReference type="Pfam" id="PF13717"/>
    </source>
</evidence>
<dbReference type="STRING" id="1287727.SAMN05443999_10584"/>
<dbReference type="OrthoDB" id="7159357at2"/>
<feature type="region of interest" description="Disordered" evidence="1">
    <location>
        <begin position="1"/>
        <end position="187"/>
    </location>
</feature>
<feature type="compositionally biased region" description="Polar residues" evidence="1">
    <location>
        <begin position="27"/>
        <end position="37"/>
    </location>
</feature>
<dbReference type="AlphaFoldDB" id="A0A1H7PSR0"/>
<dbReference type="Pfam" id="PF13717">
    <property type="entry name" value="Zn_ribbon_4"/>
    <property type="match status" value="1"/>
</dbReference>
<feature type="compositionally biased region" description="Basic and acidic residues" evidence="1">
    <location>
        <begin position="117"/>
        <end position="128"/>
    </location>
</feature>
<keyword evidence="2" id="KW-1133">Transmembrane helix</keyword>
<keyword evidence="2" id="KW-0812">Transmembrane</keyword>
<reference evidence="4 5" key="1">
    <citation type="submission" date="2016-10" db="EMBL/GenBank/DDBJ databases">
        <authorList>
            <person name="de Groot N.N."/>
        </authorList>
    </citation>
    <scope>NUCLEOTIDE SEQUENCE [LARGE SCALE GENOMIC DNA]</scope>
    <source>
        <strain evidence="4 5">DSM 100674</strain>
    </source>
</reference>
<sequence>MRLTCPNCGAQYEVPDEVIPEDGRDVQCSNCGDTWFQQHPHHAPLDAQEEDAPAPAPSKDGTPETATATKPPADLPGTDMAETPAPRTDENRPSARTAGPSVAPDRRSVDPAVADILRQEAEREKAVRTAEATGGLETQPELGLSQRPGGSDDRSRHAQARMDRPHGTTTRPIGPTADDADDYADIDPASRRNLLPDIEEINSSLSSHQKTSHQEKEAPEQVAIPEYTSEPVRRSGFGRGFRLAILIFILATLIYLLSPLIAGQFPAAEGPLAQYVATVDNLRLWLDSHVSAAIGWFSKMSAPATGN</sequence>
<evidence type="ECO:0000256" key="1">
    <source>
        <dbReference type="SAM" id="MobiDB-lite"/>
    </source>
</evidence>
<evidence type="ECO:0000313" key="5">
    <source>
        <dbReference type="Proteomes" id="UP000199582"/>
    </source>
</evidence>
<name>A0A1H7PSR0_9RHOB</name>
<dbReference type="InterPro" id="IPR011723">
    <property type="entry name" value="Znf/thioredoxin_put"/>
</dbReference>
<protein>
    <submittedName>
        <fullName evidence="4">MJ0042 family finger-like domain-containing protein</fullName>
    </submittedName>
</protein>
<dbReference type="Proteomes" id="UP000199582">
    <property type="component" value="Unassembled WGS sequence"/>
</dbReference>